<feature type="compositionally biased region" description="Acidic residues" evidence="8">
    <location>
        <begin position="225"/>
        <end position="234"/>
    </location>
</feature>
<keyword evidence="2" id="KW-0479">Metal-binding</keyword>
<dbReference type="PANTHER" id="PTHR32166:SF108">
    <property type="entry name" value="BED-TYPE DOMAIN-CONTAINING PROTEIN"/>
    <property type="match status" value="1"/>
</dbReference>
<protein>
    <recommendedName>
        <fullName evidence="10">BED-type domain-containing protein</fullName>
    </recommendedName>
</protein>
<gene>
    <name evidence="11" type="ORF">RJ641_030717</name>
</gene>
<keyword evidence="9" id="KW-1133">Transmembrane helix</keyword>
<evidence type="ECO:0000256" key="2">
    <source>
        <dbReference type="ARBA" id="ARBA00022723"/>
    </source>
</evidence>
<feature type="region of interest" description="Disordered" evidence="8">
    <location>
        <begin position="202"/>
        <end position="273"/>
    </location>
</feature>
<evidence type="ECO:0000256" key="7">
    <source>
        <dbReference type="PROSITE-ProRule" id="PRU00027"/>
    </source>
</evidence>
<accession>A0AAN8VNS7</accession>
<dbReference type="InterPro" id="IPR003656">
    <property type="entry name" value="Znf_BED"/>
</dbReference>
<dbReference type="GO" id="GO:0008270">
    <property type="term" value="F:zinc ion binding"/>
    <property type="evidence" value="ECO:0007669"/>
    <property type="project" value="UniProtKB-KW"/>
</dbReference>
<evidence type="ECO:0000256" key="5">
    <source>
        <dbReference type="ARBA" id="ARBA00023125"/>
    </source>
</evidence>
<proteinExistence type="predicted"/>
<dbReference type="InterPro" id="IPR007021">
    <property type="entry name" value="DUF659"/>
</dbReference>
<feature type="transmembrane region" description="Helical" evidence="9">
    <location>
        <begin position="939"/>
        <end position="960"/>
    </location>
</feature>
<reference evidence="11 12" key="1">
    <citation type="submission" date="2023-12" db="EMBL/GenBank/DDBJ databases">
        <title>A high-quality genome assembly for Dillenia turbinata (Dilleniales).</title>
        <authorList>
            <person name="Chanderbali A."/>
        </authorList>
    </citation>
    <scope>NUCLEOTIDE SEQUENCE [LARGE SCALE GENOMIC DNA]</scope>
    <source>
        <strain evidence="11">LSX21</strain>
        <tissue evidence="11">Leaf</tissue>
    </source>
</reference>
<dbReference type="GO" id="GO:0046983">
    <property type="term" value="F:protein dimerization activity"/>
    <property type="evidence" value="ECO:0007669"/>
    <property type="project" value="InterPro"/>
</dbReference>
<dbReference type="Pfam" id="PF05699">
    <property type="entry name" value="Dimer_Tnp_hAT"/>
    <property type="match status" value="1"/>
</dbReference>
<dbReference type="Pfam" id="PF04937">
    <property type="entry name" value="DUF659"/>
    <property type="match status" value="1"/>
</dbReference>
<evidence type="ECO:0000313" key="12">
    <source>
        <dbReference type="Proteomes" id="UP001370490"/>
    </source>
</evidence>
<keyword evidence="12" id="KW-1185">Reference proteome</keyword>
<evidence type="ECO:0000256" key="4">
    <source>
        <dbReference type="ARBA" id="ARBA00022833"/>
    </source>
</evidence>
<evidence type="ECO:0000259" key="10">
    <source>
        <dbReference type="PROSITE" id="PS50808"/>
    </source>
</evidence>
<evidence type="ECO:0000256" key="6">
    <source>
        <dbReference type="ARBA" id="ARBA00023242"/>
    </source>
</evidence>
<keyword evidence="3 7" id="KW-0863">Zinc-finger</keyword>
<evidence type="ECO:0000256" key="8">
    <source>
        <dbReference type="SAM" id="MobiDB-lite"/>
    </source>
</evidence>
<keyword evidence="5" id="KW-0238">DNA-binding</keyword>
<keyword evidence="9" id="KW-0812">Transmembrane</keyword>
<comment type="subcellular location">
    <subcellularLocation>
        <location evidence="1">Nucleus</location>
    </subcellularLocation>
</comment>
<dbReference type="EMBL" id="JBAMMX010000006">
    <property type="protein sequence ID" value="KAK6937209.1"/>
    <property type="molecule type" value="Genomic_DNA"/>
</dbReference>
<dbReference type="Proteomes" id="UP001370490">
    <property type="component" value="Unassembled WGS sequence"/>
</dbReference>
<name>A0AAN8VNS7_9MAGN</name>
<dbReference type="PROSITE" id="PS50808">
    <property type="entry name" value="ZF_BED"/>
    <property type="match status" value="2"/>
</dbReference>
<dbReference type="AlphaFoldDB" id="A0AAN8VNS7"/>
<evidence type="ECO:0000256" key="1">
    <source>
        <dbReference type="ARBA" id="ARBA00004123"/>
    </source>
</evidence>
<dbReference type="InterPro" id="IPR008906">
    <property type="entry name" value="HATC_C_dom"/>
</dbReference>
<sequence length="980" mass="112479">MVEEMTALRTTGSIDPGWEHGMAQDERKKKVKCNYCGKVVSGGIFRLKQHLARISGEVTHCEKVPEEVCLKMKKNLEGCRSGRKRRQLDYERASFTFHCNDYNEDEEEHASNKQKGKEVAGDKSTVISLTPVHSLGYVDPGWEHCVAQDERKKKVKCNYCEKVISGGINRFKQHLARIPGEVAFCKKAPEDVYLKIKENMKWHRSGRRRRKPDDKEVSAFSSQSDNDDEDEEPKEEFPQSAGKDKIGNGNKISGNAIRKSLSGRFPGTSSNAAQEELKRARLDSIVRKTIKTKSSPLYLQVKSKMASDKKVRKEAISAICKFFYYAGIPSSMANSIYFHKMLELVGQCGQGLKVPSSRLMSDRSLQEEIGVVNELFMEYKSSWAITGCSIMADSWKDVHGRTLINFLVSCPRGMHFVSSVDATDIVEDARKLFKLLDDVVEQIGEEHVIQVITRNTASYKNAGKMLEEKRRNLFWTPCAIHCIDQMLEDFIHIKWVGECVNKGKRITRFIYNHTWLFNLMKEFTEGQGLLNPSITRFATCFFTLQSLSNQRIGLKKMFQSSKWLSSRFAKSEEGREVEKAVLNATFWKKMQYLRKSLEPIMQIHQKLESDESLAMPIIYSDMCKAKIAIKAIHGDDARKYGPFWTAIDSHWNQLFHHPLYVAAYFLNPSFRYRPDFLLHPEIIRGLNECIVRLEPDNGKRISASMQISDYNAAKDDFGTELAISTRIELEPASWWQQHGINCLELQRIAIRILSQTCSSFGCQHTWSTYDQIHHKRYNRLSRKRLNEFVYVHYNLRLRERRFGRKTDDSISMENAMLESLLDDWIVESEKQAVQEDEEILYNEMEQFYEDDDKENETGSGEPRKRPAEMNAMAMVESLRVNTVSVGATTEDDDLDFLDDDLTEGKRSRINSRDHLSFSAMHAEVSVTGVPRSQFGRSHALIKVPILFIILGTIALGGVSVSRAYRRERIAHPSHNPFLDP</sequence>
<feature type="domain" description="BED-type" evidence="10">
    <location>
        <begin position="136"/>
        <end position="192"/>
    </location>
</feature>
<keyword evidence="9" id="KW-0472">Membrane</keyword>
<evidence type="ECO:0000313" key="11">
    <source>
        <dbReference type="EMBL" id="KAK6937209.1"/>
    </source>
</evidence>
<keyword evidence="4" id="KW-0862">Zinc</keyword>
<dbReference type="GO" id="GO:0005634">
    <property type="term" value="C:nucleus"/>
    <property type="evidence" value="ECO:0007669"/>
    <property type="project" value="UniProtKB-SubCell"/>
</dbReference>
<feature type="region of interest" description="Disordered" evidence="8">
    <location>
        <begin position="847"/>
        <end position="867"/>
    </location>
</feature>
<keyword evidence="6" id="KW-0539">Nucleus</keyword>
<dbReference type="PANTHER" id="PTHR32166">
    <property type="entry name" value="OSJNBA0013A04.12 PROTEIN"/>
    <property type="match status" value="1"/>
</dbReference>
<evidence type="ECO:0000256" key="3">
    <source>
        <dbReference type="ARBA" id="ARBA00022771"/>
    </source>
</evidence>
<dbReference type="Pfam" id="PF02892">
    <property type="entry name" value="zf-BED"/>
    <property type="match status" value="2"/>
</dbReference>
<evidence type="ECO:0000256" key="9">
    <source>
        <dbReference type="SAM" id="Phobius"/>
    </source>
</evidence>
<dbReference type="SUPFAM" id="SSF53098">
    <property type="entry name" value="Ribonuclease H-like"/>
    <property type="match status" value="1"/>
</dbReference>
<feature type="domain" description="BED-type" evidence="10">
    <location>
        <begin position="12"/>
        <end position="68"/>
    </location>
</feature>
<dbReference type="InterPro" id="IPR012337">
    <property type="entry name" value="RNaseH-like_sf"/>
</dbReference>
<organism evidence="11 12">
    <name type="scientific">Dillenia turbinata</name>
    <dbReference type="NCBI Taxonomy" id="194707"/>
    <lineage>
        <taxon>Eukaryota</taxon>
        <taxon>Viridiplantae</taxon>
        <taxon>Streptophyta</taxon>
        <taxon>Embryophyta</taxon>
        <taxon>Tracheophyta</taxon>
        <taxon>Spermatophyta</taxon>
        <taxon>Magnoliopsida</taxon>
        <taxon>eudicotyledons</taxon>
        <taxon>Gunneridae</taxon>
        <taxon>Pentapetalae</taxon>
        <taxon>Dilleniales</taxon>
        <taxon>Dilleniaceae</taxon>
        <taxon>Dillenia</taxon>
    </lineage>
</organism>
<dbReference type="GO" id="GO:0003677">
    <property type="term" value="F:DNA binding"/>
    <property type="evidence" value="ECO:0007669"/>
    <property type="project" value="UniProtKB-KW"/>
</dbReference>
<comment type="caution">
    <text evidence="11">The sequence shown here is derived from an EMBL/GenBank/DDBJ whole genome shotgun (WGS) entry which is preliminary data.</text>
</comment>